<name>A0A1T4Y2W7_9MICO</name>
<protein>
    <submittedName>
        <fullName evidence="2">Helix-turn-helix domain-containing protein</fullName>
    </submittedName>
</protein>
<evidence type="ECO:0000313" key="2">
    <source>
        <dbReference type="EMBL" id="SKA95963.1"/>
    </source>
</evidence>
<dbReference type="Proteomes" id="UP000189735">
    <property type="component" value="Unassembled WGS sequence"/>
</dbReference>
<dbReference type="PANTHER" id="PTHR35010:SF2">
    <property type="entry name" value="BLL4672 PROTEIN"/>
    <property type="match status" value="1"/>
</dbReference>
<dbReference type="GO" id="GO:0003677">
    <property type="term" value="F:DNA binding"/>
    <property type="evidence" value="ECO:0007669"/>
    <property type="project" value="InterPro"/>
</dbReference>
<dbReference type="SMART" id="SM00530">
    <property type="entry name" value="HTH_XRE"/>
    <property type="match status" value="1"/>
</dbReference>
<sequence>MRTRRGQCHTRNVADTNKELADFLKRARSQGDPLRAGLPTDGRVRRVPGLRREEVALLAGVSTDYYTRLEQGRKITPSPGVLDAIARALDLDAISRAHLQNLIGTTTARPSRTTPSVQRVRPGLHQLLDALQSQPAMILGRRMEILASNPLARALFADFDALRPRDRNYARWLFLDDAARELFIDWDAQARAAVESLRFAAAGHPDDRPTIELVDELAQRSGDFRRWWAEHRVYQRTFGTKRLRHPIVGELSVDYETLTLPGDPDQTLFIYTTEPATTSRQALDLLVSWIQPAATSRAE</sequence>
<evidence type="ECO:0000259" key="1">
    <source>
        <dbReference type="PROSITE" id="PS50943"/>
    </source>
</evidence>
<dbReference type="Pfam" id="PF13560">
    <property type="entry name" value="HTH_31"/>
    <property type="match status" value="1"/>
</dbReference>
<organism evidence="2 3">
    <name type="scientific">Agreia bicolorata</name>
    <dbReference type="NCBI Taxonomy" id="110935"/>
    <lineage>
        <taxon>Bacteria</taxon>
        <taxon>Bacillati</taxon>
        <taxon>Actinomycetota</taxon>
        <taxon>Actinomycetes</taxon>
        <taxon>Micrococcales</taxon>
        <taxon>Microbacteriaceae</taxon>
        <taxon>Agreia</taxon>
    </lineage>
</organism>
<dbReference type="InterPro" id="IPR001387">
    <property type="entry name" value="Cro/C1-type_HTH"/>
</dbReference>
<dbReference type="Pfam" id="PF17765">
    <property type="entry name" value="MLTR_LBD"/>
    <property type="match status" value="1"/>
</dbReference>
<dbReference type="Gene3D" id="3.30.450.180">
    <property type="match status" value="1"/>
</dbReference>
<reference evidence="3" key="1">
    <citation type="submission" date="2017-02" db="EMBL/GenBank/DDBJ databases">
        <authorList>
            <person name="Varghese N."/>
            <person name="Submissions S."/>
        </authorList>
    </citation>
    <scope>NUCLEOTIDE SEQUENCE [LARGE SCALE GENOMIC DNA]</scope>
    <source>
        <strain evidence="3">VKM Ac-2052</strain>
    </source>
</reference>
<dbReference type="AlphaFoldDB" id="A0A1T4Y2W7"/>
<dbReference type="Gene3D" id="1.10.260.40">
    <property type="entry name" value="lambda repressor-like DNA-binding domains"/>
    <property type="match status" value="1"/>
</dbReference>
<dbReference type="EMBL" id="FUYG01000005">
    <property type="protein sequence ID" value="SKA95963.1"/>
    <property type="molecule type" value="Genomic_DNA"/>
</dbReference>
<dbReference type="InterPro" id="IPR041413">
    <property type="entry name" value="MLTR_LBD"/>
</dbReference>
<evidence type="ECO:0000313" key="3">
    <source>
        <dbReference type="Proteomes" id="UP000189735"/>
    </source>
</evidence>
<dbReference type="PROSITE" id="PS50943">
    <property type="entry name" value="HTH_CROC1"/>
    <property type="match status" value="1"/>
</dbReference>
<accession>A0A1T4Y2W7</accession>
<proteinExistence type="predicted"/>
<dbReference type="InterPro" id="IPR010982">
    <property type="entry name" value="Lambda_DNA-bd_dom_sf"/>
</dbReference>
<dbReference type="PANTHER" id="PTHR35010">
    <property type="entry name" value="BLL4672 PROTEIN-RELATED"/>
    <property type="match status" value="1"/>
</dbReference>
<dbReference type="CDD" id="cd00093">
    <property type="entry name" value="HTH_XRE"/>
    <property type="match status" value="1"/>
</dbReference>
<feature type="domain" description="HTH cro/C1-type" evidence="1">
    <location>
        <begin position="49"/>
        <end position="96"/>
    </location>
</feature>
<gene>
    <name evidence="2" type="ORF">SAMN06295879_2135</name>
</gene>
<dbReference type="SUPFAM" id="SSF47413">
    <property type="entry name" value="lambda repressor-like DNA-binding domains"/>
    <property type="match status" value="1"/>
</dbReference>